<dbReference type="EMBL" id="CSTE01000002">
    <property type="protein sequence ID" value="CQR49727.1"/>
    <property type="molecule type" value="Genomic_DNA"/>
</dbReference>
<dbReference type="RefSeq" id="WP_007273325.1">
    <property type="nucleotide sequence ID" value="NZ_CABLRR010000002.1"/>
</dbReference>
<reference evidence="3" key="1">
    <citation type="submission" date="2015-03" db="EMBL/GenBank/DDBJ databases">
        <authorList>
            <person name="Urmite Genomes"/>
        </authorList>
    </citation>
    <scope>NUCLEOTIDE SEQUENCE [LARGE SCALE GENOMIC DNA]</scope>
    <source>
        <strain evidence="3">Arc-Hr</strain>
    </source>
</reference>
<accession>A0A0D6JP64</accession>
<proteinExistence type="predicted"/>
<dbReference type="Proteomes" id="UP000198902">
    <property type="component" value="Unassembled WGS sequence"/>
</dbReference>
<feature type="compositionally biased region" description="Basic and acidic residues" evidence="1">
    <location>
        <begin position="158"/>
        <end position="167"/>
    </location>
</feature>
<organism evidence="2 3">
    <name type="scientific">Haloferax massiliensis</name>
    <dbReference type="NCBI Taxonomy" id="1476858"/>
    <lineage>
        <taxon>Archaea</taxon>
        <taxon>Methanobacteriati</taxon>
        <taxon>Methanobacteriota</taxon>
        <taxon>Stenosarchaea group</taxon>
        <taxon>Halobacteria</taxon>
        <taxon>Halobacteriales</taxon>
        <taxon>Haloferacaceae</taxon>
        <taxon>Haloferax</taxon>
    </lineage>
</organism>
<evidence type="ECO:0000313" key="3">
    <source>
        <dbReference type="Proteomes" id="UP000198902"/>
    </source>
</evidence>
<dbReference type="InterPro" id="IPR058427">
    <property type="entry name" value="DUF8114"/>
</dbReference>
<protein>
    <submittedName>
        <fullName evidence="2">Uncharacterized protein</fullName>
    </submittedName>
</protein>
<feature type="region of interest" description="Disordered" evidence="1">
    <location>
        <begin position="158"/>
        <end position="196"/>
    </location>
</feature>
<dbReference type="Pfam" id="PF26419">
    <property type="entry name" value="DUF8114"/>
    <property type="match status" value="1"/>
</dbReference>
<evidence type="ECO:0000256" key="1">
    <source>
        <dbReference type="SAM" id="MobiDB-lite"/>
    </source>
</evidence>
<feature type="compositionally biased region" description="Acidic residues" evidence="1">
    <location>
        <begin position="168"/>
        <end position="196"/>
    </location>
</feature>
<dbReference type="AlphaFoldDB" id="A0A0D6JP64"/>
<dbReference type="OrthoDB" id="341007at2157"/>
<name>A0A0D6JP64_9EURY</name>
<gene>
    <name evidence="2" type="ORF">BN996_01195</name>
</gene>
<keyword evidence="3" id="KW-1185">Reference proteome</keyword>
<sequence length="196" mass="22514">MAKVSVGLRGWRFEEAEIFTDEGEFKPLDEIPEDPRERLVRLVSLVEEPCDACYLIHGDEEIQQCRQASIVYGEPREEVLLCEHHEPDFLYWFREEDGRDLVGDAVFADAFHEWFADGGRAPEGYGGLEYVDTEPDELPSPPDANEIQRRLEENFVEGERIDLRDYGPDADDDEDATPLTEDDLDGVDLDTDYPTR</sequence>
<evidence type="ECO:0000313" key="2">
    <source>
        <dbReference type="EMBL" id="CQR49727.1"/>
    </source>
</evidence>